<gene>
    <name evidence="2" type="ORF">RBU60_07850</name>
</gene>
<name>A0ABU1A3Q0_9FLAO</name>
<comment type="caution">
    <text evidence="2">The sequence shown here is derived from an EMBL/GenBank/DDBJ whole genome shotgun (WGS) entry which is preliminary data.</text>
</comment>
<evidence type="ECO:0000313" key="2">
    <source>
        <dbReference type="EMBL" id="MDQ7917484.1"/>
    </source>
</evidence>
<sequence length="257" mass="29185">MQKNYLFLFICICGFWGSNAQNSQEFSGTIVADSIAEIQVNIVNYTNKLGTVNAASGKFSIQASEGDKVIFSSVKYEPHIVEVNLEMLQKENNQIVLFLMVNELEEVNISSLTLTRDLLADANNMELQPILSAQDLGIPIRTAPRLTVEERRLYTAASGGPVGVLIDVLSGRMEMLKRQKEYADLELLIQQSRHLVPNNLLEETLSIDPILIDDFLYFCSNQERFKKTVKQKDAFVMIDFFRNQVTAYQKFKKENSE</sequence>
<keyword evidence="1" id="KW-0732">Signal</keyword>
<proteinExistence type="predicted"/>
<accession>A0ABU1A3Q0</accession>
<dbReference type="Proteomes" id="UP001230915">
    <property type="component" value="Unassembled WGS sequence"/>
</dbReference>
<organism evidence="2 3">
    <name type="scientific">Mesonia profundi</name>
    <dbReference type="NCBI Taxonomy" id="3070998"/>
    <lineage>
        <taxon>Bacteria</taxon>
        <taxon>Pseudomonadati</taxon>
        <taxon>Bacteroidota</taxon>
        <taxon>Flavobacteriia</taxon>
        <taxon>Flavobacteriales</taxon>
        <taxon>Flavobacteriaceae</taxon>
        <taxon>Mesonia</taxon>
    </lineage>
</organism>
<evidence type="ECO:0000313" key="3">
    <source>
        <dbReference type="Proteomes" id="UP001230915"/>
    </source>
</evidence>
<protein>
    <recommendedName>
        <fullName evidence="4">TonB-dependent receptor</fullName>
    </recommendedName>
</protein>
<feature type="chain" id="PRO_5046352937" description="TonB-dependent receptor" evidence="1">
    <location>
        <begin position="21"/>
        <end position="257"/>
    </location>
</feature>
<reference evidence="2 3" key="1">
    <citation type="submission" date="2023-08" db="EMBL/GenBank/DDBJ databases">
        <title>Mesonia sp. MT50, isolated from deep-sea sediment of the Mariana Trench.</title>
        <authorList>
            <person name="Fu H."/>
        </authorList>
    </citation>
    <scope>NUCLEOTIDE SEQUENCE [LARGE SCALE GENOMIC DNA]</scope>
    <source>
        <strain evidence="2 3">MT50</strain>
    </source>
</reference>
<evidence type="ECO:0000256" key="1">
    <source>
        <dbReference type="SAM" id="SignalP"/>
    </source>
</evidence>
<dbReference type="RefSeq" id="WP_308864238.1">
    <property type="nucleotide sequence ID" value="NZ_JAVHUL010000017.1"/>
</dbReference>
<dbReference type="EMBL" id="JAVHUL010000017">
    <property type="protein sequence ID" value="MDQ7917484.1"/>
    <property type="molecule type" value="Genomic_DNA"/>
</dbReference>
<evidence type="ECO:0008006" key="4">
    <source>
        <dbReference type="Google" id="ProtNLM"/>
    </source>
</evidence>
<feature type="signal peptide" evidence="1">
    <location>
        <begin position="1"/>
        <end position="20"/>
    </location>
</feature>
<keyword evidence="3" id="KW-1185">Reference proteome</keyword>